<proteinExistence type="predicted"/>
<keyword evidence="1" id="KW-0175">Coiled coil</keyword>
<dbReference type="Proteomes" id="UP000237682">
    <property type="component" value="Unassembled WGS sequence"/>
</dbReference>
<protein>
    <submittedName>
        <fullName evidence="2">DUF1192 domain-containing protein</fullName>
    </submittedName>
</protein>
<comment type="caution">
    <text evidence="2">The sequence shown here is derived from an EMBL/GenBank/DDBJ whole genome shotgun (WGS) entry which is preliminary data.</text>
</comment>
<keyword evidence="3" id="KW-1185">Reference proteome</keyword>
<sequence length="63" mass="6926">MAIFDDEPRKVTVAHQIGQDLSTLSLHELDERIAALRQEIVRLEEAKASKAASLSAASAFFKT</sequence>
<evidence type="ECO:0000256" key="1">
    <source>
        <dbReference type="SAM" id="Coils"/>
    </source>
</evidence>
<gene>
    <name evidence="2" type="ORF">C5L14_26155</name>
</gene>
<dbReference type="OrthoDB" id="7872350at2"/>
<evidence type="ECO:0000313" key="2">
    <source>
        <dbReference type="EMBL" id="PRH84668.1"/>
    </source>
</evidence>
<evidence type="ECO:0000313" key="3">
    <source>
        <dbReference type="Proteomes" id="UP000237682"/>
    </source>
</evidence>
<feature type="coiled-coil region" evidence="1">
    <location>
        <begin position="26"/>
        <end position="53"/>
    </location>
</feature>
<accession>A0A2S9Q5M3</accession>
<dbReference type="Pfam" id="PF06698">
    <property type="entry name" value="DUF1192"/>
    <property type="match status" value="1"/>
</dbReference>
<dbReference type="RefSeq" id="WP_105864993.1">
    <property type="nucleotide sequence ID" value="NZ_PUEJ01000012.1"/>
</dbReference>
<name>A0A2S9Q5M3_9HYPH</name>
<dbReference type="EMBL" id="PUEJ01000012">
    <property type="protein sequence ID" value="PRH84668.1"/>
    <property type="molecule type" value="Genomic_DNA"/>
</dbReference>
<dbReference type="InterPro" id="IPR009579">
    <property type="entry name" value="DUF1192"/>
</dbReference>
<dbReference type="AlphaFoldDB" id="A0A2S9Q5M3"/>
<organism evidence="2 3">
    <name type="scientific">Labrys okinawensis</name>
    <dbReference type="NCBI Taxonomy" id="346911"/>
    <lineage>
        <taxon>Bacteria</taxon>
        <taxon>Pseudomonadati</taxon>
        <taxon>Pseudomonadota</taxon>
        <taxon>Alphaproteobacteria</taxon>
        <taxon>Hyphomicrobiales</taxon>
        <taxon>Xanthobacteraceae</taxon>
        <taxon>Labrys</taxon>
    </lineage>
</organism>
<reference evidence="2 3" key="1">
    <citation type="submission" date="2018-02" db="EMBL/GenBank/DDBJ databases">
        <title>Whole genome sequencing of endophytic bacterium.</title>
        <authorList>
            <person name="Eedara R."/>
            <person name="Podile A.R."/>
        </authorList>
    </citation>
    <scope>NUCLEOTIDE SEQUENCE [LARGE SCALE GENOMIC DNA]</scope>
    <source>
        <strain evidence="2 3">RP1T</strain>
    </source>
</reference>